<dbReference type="InterPro" id="IPR051158">
    <property type="entry name" value="Metallophosphoesterase_sf"/>
</dbReference>
<evidence type="ECO:0000256" key="2">
    <source>
        <dbReference type="ARBA" id="ARBA00022801"/>
    </source>
</evidence>
<keyword evidence="1" id="KW-0479">Metal-binding</keyword>
<dbReference type="AlphaFoldDB" id="A0A928W0U2"/>
<dbReference type="GO" id="GO:0016020">
    <property type="term" value="C:membrane"/>
    <property type="evidence" value="ECO:0007669"/>
    <property type="project" value="GOC"/>
</dbReference>
<dbReference type="GO" id="GO:0046872">
    <property type="term" value="F:metal ion binding"/>
    <property type="evidence" value="ECO:0007669"/>
    <property type="project" value="UniProtKB-KW"/>
</dbReference>
<dbReference type="InterPro" id="IPR004843">
    <property type="entry name" value="Calcineurin-like_PHP"/>
</dbReference>
<proteinExistence type="predicted"/>
<reference evidence="4" key="1">
    <citation type="submission" date="2020-10" db="EMBL/GenBank/DDBJ databases">
        <authorList>
            <person name="Castelo-Branco R."/>
            <person name="Eusebio N."/>
            <person name="Adriana R."/>
            <person name="Vieira A."/>
            <person name="Brugerolle De Fraissinette N."/>
            <person name="Rezende De Castro R."/>
            <person name="Schneider M.P."/>
            <person name="Vasconcelos V."/>
            <person name="Leao P.N."/>
        </authorList>
    </citation>
    <scope>NUCLEOTIDE SEQUENCE</scope>
    <source>
        <strain evidence="4">LEGE 11467</strain>
    </source>
</reference>
<gene>
    <name evidence="4" type="ORF">IQ235_13535</name>
</gene>
<keyword evidence="5" id="KW-1185">Reference proteome</keyword>
<organism evidence="4 5">
    <name type="scientific">Zarconia navalis LEGE 11467</name>
    <dbReference type="NCBI Taxonomy" id="1828826"/>
    <lineage>
        <taxon>Bacteria</taxon>
        <taxon>Bacillati</taxon>
        <taxon>Cyanobacteriota</taxon>
        <taxon>Cyanophyceae</taxon>
        <taxon>Oscillatoriophycideae</taxon>
        <taxon>Oscillatoriales</taxon>
        <taxon>Oscillatoriales incertae sedis</taxon>
        <taxon>Zarconia</taxon>
        <taxon>Zarconia navalis</taxon>
    </lineage>
</organism>
<dbReference type="GO" id="GO:0009245">
    <property type="term" value="P:lipid A biosynthetic process"/>
    <property type="evidence" value="ECO:0007669"/>
    <property type="project" value="TreeGrafter"/>
</dbReference>
<name>A0A928W0U2_9CYAN</name>
<accession>A0A928W0U2</accession>
<sequence length="299" mass="32999">MRNKAKLGLGILAIPLLLVVSIVWGLVEPYILAKEEEIAIISNLPTAWEGQKIGQVSDFQIGMWWDNVATVSNSIDKLIEEQPAAVLISGDFIYHATPNPEVEINEVINAIRPLTEANIPTYAVLGNHDYGMKSQKMPPKTELAAQLERALEDIGIQVLTNEAVKLPLPNNEESELYLVGIGAHWANNDKVDLALNQLPDDSPRVVMMHNPDSFAAFPANTAPFAIAGHTHGGQIRLPYLPQWSWLALVKKDKVFADAWVNDYGEAGNQLYVNRGIGFSDIPIRLNCAPEVTFFTLKSQ</sequence>
<comment type="caution">
    <text evidence="4">The sequence shown here is derived from an EMBL/GenBank/DDBJ whole genome shotgun (WGS) entry which is preliminary data.</text>
</comment>
<dbReference type="GO" id="GO:0008758">
    <property type="term" value="F:UDP-2,3-diacylglucosamine hydrolase activity"/>
    <property type="evidence" value="ECO:0007669"/>
    <property type="project" value="TreeGrafter"/>
</dbReference>
<dbReference type="InterPro" id="IPR029052">
    <property type="entry name" value="Metallo-depent_PP-like"/>
</dbReference>
<dbReference type="Gene3D" id="3.60.21.10">
    <property type="match status" value="1"/>
</dbReference>
<dbReference type="PANTHER" id="PTHR31302">
    <property type="entry name" value="TRANSMEMBRANE PROTEIN WITH METALLOPHOSPHOESTERASE DOMAIN-RELATED"/>
    <property type="match status" value="1"/>
</dbReference>
<protein>
    <submittedName>
        <fullName evidence="4">Metallophosphoesterase</fullName>
    </submittedName>
</protein>
<dbReference type="Proteomes" id="UP000621799">
    <property type="component" value="Unassembled WGS sequence"/>
</dbReference>
<evidence type="ECO:0000256" key="1">
    <source>
        <dbReference type="ARBA" id="ARBA00022723"/>
    </source>
</evidence>
<keyword evidence="2" id="KW-0378">Hydrolase</keyword>
<evidence type="ECO:0000313" key="4">
    <source>
        <dbReference type="EMBL" id="MBE9041803.1"/>
    </source>
</evidence>
<dbReference type="RefSeq" id="WP_264321997.1">
    <property type="nucleotide sequence ID" value="NZ_JADEXN010000248.1"/>
</dbReference>
<evidence type="ECO:0000313" key="5">
    <source>
        <dbReference type="Proteomes" id="UP000621799"/>
    </source>
</evidence>
<dbReference type="Pfam" id="PF00149">
    <property type="entry name" value="Metallophos"/>
    <property type="match status" value="1"/>
</dbReference>
<evidence type="ECO:0000259" key="3">
    <source>
        <dbReference type="Pfam" id="PF00149"/>
    </source>
</evidence>
<feature type="domain" description="Calcineurin-like phosphoesterase" evidence="3">
    <location>
        <begin position="52"/>
        <end position="232"/>
    </location>
</feature>
<dbReference type="EMBL" id="JADEXN010000248">
    <property type="protein sequence ID" value="MBE9041803.1"/>
    <property type="molecule type" value="Genomic_DNA"/>
</dbReference>
<dbReference type="PANTHER" id="PTHR31302:SF31">
    <property type="entry name" value="PHOSPHODIESTERASE YAEI"/>
    <property type="match status" value="1"/>
</dbReference>
<dbReference type="SUPFAM" id="SSF56300">
    <property type="entry name" value="Metallo-dependent phosphatases"/>
    <property type="match status" value="1"/>
</dbReference>